<evidence type="ECO:0000313" key="7">
    <source>
        <dbReference type="Proteomes" id="UP000070299"/>
    </source>
</evidence>
<evidence type="ECO:0000256" key="4">
    <source>
        <dbReference type="SAM" id="SignalP"/>
    </source>
</evidence>
<keyword evidence="3 4" id="KW-0732">Signal</keyword>
<dbReference type="EMBL" id="LSNE01000015">
    <property type="protein sequence ID" value="KXI27087.1"/>
    <property type="molecule type" value="Genomic_DNA"/>
</dbReference>
<evidence type="ECO:0000259" key="5">
    <source>
        <dbReference type="SMART" id="SM00642"/>
    </source>
</evidence>
<feature type="chain" id="PRO_5007550197" evidence="4">
    <location>
        <begin position="26"/>
        <end position="877"/>
    </location>
</feature>
<dbReference type="STRING" id="1799789.AX660_01475"/>
<proteinExistence type="predicted"/>
<accession>A0A148KLB6</accession>
<organism evidence="6 7">
    <name type="scientific">Paraglaciecola hydrolytica</name>
    <dbReference type="NCBI Taxonomy" id="1799789"/>
    <lineage>
        <taxon>Bacteria</taxon>
        <taxon>Pseudomonadati</taxon>
        <taxon>Pseudomonadota</taxon>
        <taxon>Gammaproteobacteria</taxon>
        <taxon>Alteromonadales</taxon>
        <taxon>Alteromonadaceae</taxon>
        <taxon>Paraglaciecola</taxon>
    </lineage>
</organism>
<keyword evidence="2" id="KW-0479">Metal-binding</keyword>
<keyword evidence="7" id="KW-1185">Reference proteome</keyword>
<gene>
    <name evidence="6" type="ORF">AX660_01475</name>
</gene>
<evidence type="ECO:0000256" key="1">
    <source>
        <dbReference type="ARBA" id="ARBA00001913"/>
    </source>
</evidence>
<dbReference type="PANTHER" id="PTHR10357">
    <property type="entry name" value="ALPHA-AMYLASE FAMILY MEMBER"/>
    <property type="match status" value="1"/>
</dbReference>
<dbReference type="GO" id="GO:0005975">
    <property type="term" value="P:carbohydrate metabolic process"/>
    <property type="evidence" value="ECO:0007669"/>
    <property type="project" value="InterPro"/>
</dbReference>
<dbReference type="OrthoDB" id="9805159at2"/>
<dbReference type="SUPFAM" id="SSF49344">
    <property type="entry name" value="CBD9-like"/>
    <property type="match status" value="1"/>
</dbReference>
<protein>
    <submittedName>
        <fullName evidence="6">Alpha-amylase</fullName>
    </submittedName>
</protein>
<sequence>MQLCKKISGLALVTILSVACSPVNAPSEPPELESTVGNTAELLLHVPSPQWQDQIIYLAMIDRFADGDPTNNSQAQNEYDPTKESHYSGGDLVGLVQHLDYIRKLGATALWTTPQVANLWWDPLSNYGGYHGYWARDFKAVDEHFGTLADYQALSSGLHQRGMYLIQDVVVNHTGNFFTYQGDYDEHKVTDNFVLNHSATPGSAPSQYPFTLNDANNAEHRKAAIYNWTPSIVNFADPKQETTYQTADLDDLNTSNPVVRSALKDSFAYWIEQAGVDAIRIDTAKYVESDFFSDFLHAPDGLKAAAQSTGRDDFFSFGEIYETSLPMADNGEQKLKQYVSDSQHQRIDAPIGFPLYKEISRVFAGGMPTQYLSYRLEAQMRLFNEPFKVVNFIDNHDVERFLAAGNIAGFKQAYTLMMTVPGIPTIYQGDEQAFKSSRRAMFAGGYLSQFDQFNQHSPMYLFIQQLTELRKKNLIFSRGSIEILQDNAAGAGILAYKRNYQGKVAYVIFNTAKHEVLLNALQTDFVENNKPLVLINENLQETLRFDVQGLLTTVLPAQAVVVLLGDEREGNQPQLDIARSIEPKNLQSLYQNQVYASIKGTSDYPHSDLLVVIDGKLTDAKTIHTNATGQWQTELAVNDLGTHQHQLEIYSPTAKVASAVYYYQTQSDQVSAQVQVSDPLNDDHGLERNYTKPLDPTVACQMDIIGATAQTGGKILKLSLKMCELSHIWAPPNGFDHVAFTLFFDLPTRTGMSELPVIGGQFPDGAAWDLAHVAYGWANYVYWPTQATALHEGEKAGIAPPMAIDYQNNSIEFTYDGAELGIEDWAGVSIYVTTWDKSGEGNYRELAENANTWTFGGGSLTSPKILDAVLLELAKKP</sequence>
<evidence type="ECO:0000313" key="6">
    <source>
        <dbReference type="EMBL" id="KXI27087.1"/>
    </source>
</evidence>
<dbReference type="Pfam" id="PF00128">
    <property type="entry name" value="Alpha-amylase"/>
    <property type="match status" value="1"/>
</dbReference>
<feature type="domain" description="Glycosyl hydrolase family 13 catalytic" evidence="5">
    <location>
        <begin position="58"/>
        <end position="470"/>
    </location>
</feature>
<reference evidence="7" key="1">
    <citation type="submission" date="2016-02" db="EMBL/GenBank/DDBJ databases">
        <authorList>
            <person name="Schultz-Johansen M."/>
            <person name="Glaring M.A."/>
            <person name="Bech P.K."/>
            <person name="Stougaard P."/>
        </authorList>
    </citation>
    <scope>NUCLEOTIDE SEQUENCE [LARGE SCALE GENOMIC DNA]</scope>
    <source>
        <strain evidence="7">S66</strain>
    </source>
</reference>
<feature type="signal peptide" evidence="4">
    <location>
        <begin position="1"/>
        <end position="25"/>
    </location>
</feature>
<dbReference type="AlphaFoldDB" id="A0A148KLB6"/>
<comment type="cofactor">
    <cofactor evidence="1">
        <name>Ca(2+)</name>
        <dbReference type="ChEBI" id="CHEBI:29108"/>
    </cofactor>
</comment>
<dbReference type="InterPro" id="IPR006047">
    <property type="entry name" value="GH13_cat_dom"/>
</dbReference>
<dbReference type="PANTHER" id="PTHR10357:SF215">
    <property type="entry name" value="ALPHA-AMYLASE 1"/>
    <property type="match status" value="1"/>
</dbReference>
<dbReference type="RefSeq" id="WP_068381385.1">
    <property type="nucleotide sequence ID" value="NZ_LSNE01000015.1"/>
</dbReference>
<dbReference type="SUPFAM" id="SSF51445">
    <property type="entry name" value="(Trans)glycosidases"/>
    <property type="match status" value="1"/>
</dbReference>
<evidence type="ECO:0000256" key="3">
    <source>
        <dbReference type="ARBA" id="ARBA00022729"/>
    </source>
</evidence>
<dbReference type="PROSITE" id="PS51257">
    <property type="entry name" value="PROKAR_LIPOPROTEIN"/>
    <property type="match status" value="1"/>
</dbReference>
<dbReference type="InterPro" id="IPR017853">
    <property type="entry name" value="GH"/>
</dbReference>
<dbReference type="SMART" id="SM00642">
    <property type="entry name" value="Aamy"/>
    <property type="match status" value="1"/>
</dbReference>
<comment type="caution">
    <text evidence="6">The sequence shown here is derived from an EMBL/GenBank/DDBJ whole genome shotgun (WGS) entry which is preliminary data.</text>
</comment>
<dbReference type="Pfam" id="PF09985">
    <property type="entry name" value="Glucodextran_C"/>
    <property type="match status" value="1"/>
</dbReference>
<dbReference type="Gene3D" id="3.20.20.80">
    <property type="entry name" value="Glycosidases"/>
    <property type="match status" value="1"/>
</dbReference>
<evidence type="ECO:0000256" key="2">
    <source>
        <dbReference type="ARBA" id="ARBA00022723"/>
    </source>
</evidence>
<name>A0A148KLB6_9ALTE</name>
<dbReference type="InterPro" id="IPR019248">
    <property type="entry name" value="Glucodextran_C"/>
</dbReference>
<dbReference type="GO" id="GO:0046872">
    <property type="term" value="F:metal ion binding"/>
    <property type="evidence" value="ECO:0007669"/>
    <property type="project" value="UniProtKB-KW"/>
</dbReference>
<dbReference type="Proteomes" id="UP000070299">
    <property type="component" value="Unassembled WGS sequence"/>
</dbReference>
<dbReference type="Gene3D" id="2.60.40.1190">
    <property type="match status" value="1"/>
</dbReference>